<dbReference type="InterPro" id="IPR036890">
    <property type="entry name" value="HATPase_C_sf"/>
</dbReference>
<dbReference type="PANTHER" id="PTHR34220:SF7">
    <property type="entry name" value="SENSOR HISTIDINE KINASE YPDA"/>
    <property type="match status" value="1"/>
</dbReference>
<dbReference type="Pfam" id="PF02518">
    <property type="entry name" value="HATPase_c"/>
    <property type="match status" value="1"/>
</dbReference>
<protein>
    <submittedName>
        <fullName evidence="4">Sensor histidine kinase YehU</fullName>
        <ecNumber evidence="4">2.7.13.3</ecNumber>
    </submittedName>
</protein>
<organism evidence="4 5">
    <name type="scientific">Eisenbergiella tayi</name>
    <dbReference type="NCBI Taxonomy" id="1432052"/>
    <lineage>
        <taxon>Bacteria</taxon>
        <taxon>Bacillati</taxon>
        <taxon>Bacillota</taxon>
        <taxon>Clostridia</taxon>
        <taxon>Lachnospirales</taxon>
        <taxon>Lachnospiraceae</taxon>
        <taxon>Eisenbergiella</taxon>
    </lineage>
</organism>
<feature type="domain" description="Signal transduction histidine kinase internal region" evidence="3">
    <location>
        <begin position="392"/>
        <end position="471"/>
    </location>
</feature>
<dbReference type="InterPro" id="IPR003594">
    <property type="entry name" value="HATPase_dom"/>
</dbReference>
<dbReference type="EC" id="2.7.13.3" evidence="4"/>
<evidence type="ECO:0000259" key="2">
    <source>
        <dbReference type="Pfam" id="PF02518"/>
    </source>
</evidence>
<dbReference type="RefSeq" id="WP_081329796.1">
    <property type="nucleotide sequence ID" value="NZ_DBFYTC010000197.1"/>
</dbReference>
<dbReference type="InterPro" id="IPR050640">
    <property type="entry name" value="Bact_2-comp_sensor_kinase"/>
</dbReference>
<reference evidence="4 5" key="1">
    <citation type="submission" date="2016-07" db="EMBL/GenBank/DDBJ databases">
        <title>Characterization of isolates of Eisenbergiella tayi derived from blood cultures, using whole genome sequencing.</title>
        <authorList>
            <person name="Burdz T."/>
            <person name="Wiebe D."/>
            <person name="Huynh C."/>
            <person name="Bernard K."/>
        </authorList>
    </citation>
    <scope>NUCLEOTIDE SEQUENCE [LARGE SCALE GENOMIC DNA]</scope>
    <source>
        <strain evidence="4 5">NML 120489</strain>
    </source>
</reference>
<proteinExistence type="predicted"/>
<keyword evidence="1" id="KW-0472">Membrane</keyword>
<dbReference type="SUPFAM" id="SSF55874">
    <property type="entry name" value="ATPase domain of HSP90 chaperone/DNA topoisomerase II/histidine kinase"/>
    <property type="match status" value="1"/>
</dbReference>
<keyword evidence="1" id="KW-0812">Transmembrane</keyword>
<dbReference type="GO" id="GO:0000155">
    <property type="term" value="F:phosphorelay sensor kinase activity"/>
    <property type="evidence" value="ECO:0007669"/>
    <property type="project" value="InterPro"/>
</dbReference>
<dbReference type="AlphaFoldDB" id="A0A1E3AW84"/>
<dbReference type="Proteomes" id="UP000095003">
    <property type="component" value="Unassembled WGS sequence"/>
</dbReference>
<comment type="caution">
    <text evidence="4">The sequence shown here is derived from an EMBL/GenBank/DDBJ whole genome shotgun (WGS) entry which is preliminary data.</text>
</comment>
<feature type="transmembrane region" description="Helical" evidence="1">
    <location>
        <begin position="291"/>
        <end position="316"/>
    </location>
</feature>
<evidence type="ECO:0000256" key="1">
    <source>
        <dbReference type="SAM" id="Phobius"/>
    </source>
</evidence>
<name>A0A1E3AW84_9FIRM</name>
<dbReference type="GO" id="GO:0016020">
    <property type="term" value="C:membrane"/>
    <property type="evidence" value="ECO:0007669"/>
    <property type="project" value="InterPro"/>
</dbReference>
<feature type="transmembrane region" description="Helical" evidence="1">
    <location>
        <begin position="26"/>
        <end position="49"/>
    </location>
</feature>
<dbReference type="Pfam" id="PF06580">
    <property type="entry name" value="His_kinase"/>
    <property type="match status" value="1"/>
</dbReference>
<accession>A0A1E3AW84</accession>
<dbReference type="Gene3D" id="3.30.565.10">
    <property type="entry name" value="Histidine kinase-like ATPase, C-terminal domain"/>
    <property type="match status" value="1"/>
</dbReference>
<feature type="domain" description="Histidine kinase/HSP90-like ATPase" evidence="2">
    <location>
        <begin position="488"/>
        <end position="568"/>
    </location>
</feature>
<keyword evidence="4" id="KW-0808">Transferase</keyword>
<keyword evidence="1" id="KW-1133">Transmembrane helix</keyword>
<dbReference type="EMBL" id="MCGI01000001">
    <property type="protein sequence ID" value="ODM12970.1"/>
    <property type="molecule type" value="Genomic_DNA"/>
</dbReference>
<keyword evidence="4" id="KW-0418">Kinase</keyword>
<evidence type="ECO:0000259" key="3">
    <source>
        <dbReference type="Pfam" id="PF06580"/>
    </source>
</evidence>
<gene>
    <name evidence="4" type="primary">yehU_2</name>
    <name evidence="4" type="ORF">BEH84_00685</name>
</gene>
<dbReference type="InterPro" id="IPR010559">
    <property type="entry name" value="Sig_transdc_His_kin_internal"/>
</dbReference>
<sequence length="601" mass="68507">MFMGKGKMFTDKIKKNILDSSLNRKIMLIVLCNILLISVFAILAFMLYLRTSNRLIYNSTADNLSYSASNMTSHINIIETLSATLIANDTLQETLSDLKDSGEAMDSASYTTMCTTMESYLQQYRKNHISYMMLTGNGFAAKTYIPISQRLPDEVIRDLEDIAGGYSGRPVWVTKYAQSHGLFLVRQVRRISNARLDPLAYLIINIDMERLLNDCCHFSNQYGQASYILANGSSLLQSSLPLTEKDSERLFSGTREPYMTINISGSKYFVVKNRITETGWDFYCLVPYGQIYSSLVIIHIMFFVTLFCSVLGSIVLSRHLIHLLTVHIDNLMVKIKSFADKEGSFTPSSFPFQYEGRKDEFSVLHQQFDQMAMRIQQLIHVNYKNEILRKDAQLKALTAQINPHFLYNTLESINWRAKASGEKDISRMVESLGYLLRATLSDPNEMVSLKRELDFVTCYLTIQQTRFEEQLQYTLEADPDLLEFRLPKLIIQPLVENAVRHAMEEMTDVCTITIRAYRDGDNAYIEVANNGSVFPDNLLEKLVDGSVQAEGFGIGLINIDQRLRLTYGKEYGLSLFNRDGLAIAQIKIKPGEWNHVTTDNC</sequence>
<evidence type="ECO:0000313" key="4">
    <source>
        <dbReference type="EMBL" id="ODM12970.1"/>
    </source>
</evidence>
<evidence type="ECO:0000313" key="5">
    <source>
        <dbReference type="Proteomes" id="UP000095003"/>
    </source>
</evidence>
<dbReference type="Gene3D" id="6.10.340.10">
    <property type="match status" value="1"/>
</dbReference>
<dbReference type="PANTHER" id="PTHR34220">
    <property type="entry name" value="SENSOR HISTIDINE KINASE YPDA"/>
    <property type="match status" value="1"/>
</dbReference>